<dbReference type="Pfam" id="PF02374">
    <property type="entry name" value="ArsA_ATPase"/>
    <property type="match status" value="1"/>
</dbReference>
<dbReference type="EMBL" id="PNIE01000005">
    <property type="protein sequence ID" value="PMP64537.1"/>
    <property type="molecule type" value="Genomic_DNA"/>
</dbReference>
<dbReference type="GO" id="GO:0015446">
    <property type="term" value="F:ATPase-coupled arsenite transmembrane transporter activity"/>
    <property type="evidence" value="ECO:0007669"/>
    <property type="project" value="UniProtKB-EC"/>
</dbReference>
<feature type="domain" description="ArsA HSP20-like" evidence="10">
    <location>
        <begin position="318"/>
        <end position="380"/>
    </location>
</feature>
<dbReference type="GO" id="GO:0005524">
    <property type="term" value="F:ATP binding"/>
    <property type="evidence" value="ECO:0007669"/>
    <property type="project" value="UniProtKB-KW"/>
</dbReference>
<dbReference type="Gene3D" id="2.60.40.790">
    <property type="match status" value="1"/>
</dbReference>
<dbReference type="InterPro" id="IPR016300">
    <property type="entry name" value="ATPase_ArsA/GET3"/>
</dbReference>
<dbReference type="Gene3D" id="3.40.50.300">
    <property type="entry name" value="P-loop containing nucleotide triphosphate hydrolases"/>
    <property type="match status" value="1"/>
</dbReference>
<evidence type="ECO:0000256" key="4">
    <source>
        <dbReference type="ARBA" id="ARBA00022849"/>
    </source>
</evidence>
<evidence type="ECO:0000256" key="3">
    <source>
        <dbReference type="ARBA" id="ARBA00022840"/>
    </source>
</evidence>
<evidence type="ECO:0000313" key="11">
    <source>
        <dbReference type="EMBL" id="PMP64537.1"/>
    </source>
</evidence>
<dbReference type="SUPFAM" id="SSF52540">
    <property type="entry name" value="P-loop containing nucleoside triphosphate hydrolases"/>
    <property type="match status" value="1"/>
</dbReference>
<dbReference type="PANTHER" id="PTHR10803">
    <property type="entry name" value="ARSENICAL PUMP-DRIVING ATPASE ARSENITE-TRANSLOCATING ATPASE"/>
    <property type="match status" value="1"/>
</dbReference>
<evidence type="ECO:0000313" key="12">
    <source>
        <dbReference type="Proteomes" id="UP000235731"/>
    </source>
</evidence>
<dbReference type="Proteomes" id="UP000235731">
    <property type="component" value="Unassembled WGS sequence"/>
</dbReference>
<evidence type="ECO:0000256" key="2">
    <source>
        <dbReference type="ARBA" id="ARBA00022741"/>
    </source>
</evidence>
<keyword evidence="5" id="KW-1278">Translocase</keyword>
<comment type="similarity">
    <text evidence="1">Belongs to the arsA ATPase family.</text>
</comment>
<dbReference type="EC" id="7.3.2.7" evidence="8"/>
<dbReference type="GO" id="GO:0016887">
    <property type="term" value="F:ATP hydrolysis activity"/>
    <property type="evidence" value="ECO:0007669"/>
    <property type="project" value="InterPro"/>
</dbReference>
<dbReference type="FunFam" id="3.40.50.300:FF:001801">
    <property type="entry name" value="Putative arsenical pump-driving ATPase"/>
    <property type="match status" value="1"/>
</dbReference>
<evidence type="ECO:0000256" key="5">
    <source>
        <dbReference type="ARBA" id="ARBA00022967"/>
    </source>
</evidence>
<feature type="domain" description="ArsA/GET3 Anion-transporting ATPase-like" evidence="9">
    <location>
        <begin position="3"/>
        <end position="297"/>
    </location>
</feature>
<evidence type="ECO:0000259" key="10">
    <source>
        <dbReference type="Pfam" id="PF17886"/>
    </source>
</evidence>
<organism evidence="11 12">
    <name type="scientific">Caldimicrobium thiodismutans</name>
    <dbReference type="NCBI Taxonomy" id="1653476"/>
    <lineage>
        <taxon>Bacteria</taxon>
        <taxon>Pseudomonadati</taxon>
        <taxon>Thermodesulfobacteriota</taxon>
        <taxon>Thermodesulfobacteria</taxon>
        <taxon>Thermodesulfobacteriales</taxon>
        <taxon>Thermodesulfobacteriaceae</taxon>
        <taxon>Caldimicrobium</taxon>
    </lineage>
</organism>
<evidence type="ECO:0000256" key="6">
    <source>
        <dbReference type="ARBA" id="ARBA00052296"/>
    </source>
</evidence>
<evidence type="ECO:0000256" key="8">
    <source>
        <dbReference type="ARBA" id="ARBA00066752"/>
    </source>
</evidence>
<name>A0A2N7PLG1_9BACT</name>
<keyword evidence="2" id="KW-0547">Nucleotide-binding</keyword>
<keyword evidence="4" id="KW-0059">Arsenical resistance</keyword>
<proteinExistence type="inferred from homology"/>
<dbReference type="CDD" id="cd02035">
    <property type="entry name" value="ArsA"/>
    <property type="match status" value="1"/>
</dbReference>
<reference evidence="11 12" key="1">
    <citation type="submission" date="2018-01" db="EMBL/GenBank/DDBJ databases">
        <title>Metagenomic assembled genomes from two thermal pools in the Uzon Caldera, Kamchatka, Russia.</title>
        <authorList>
            <person name="Wilkins L."/>
            <person name="Ettinger C."/>
        </authorList>
    </citation>
    <scope>NUCLEOTIDE SEQUENCE [LARGE SCALE GENOMIC DNA]</scope>
    <source>
        <strain evidence="11">ZAV-15</strain>
    </source>
</reference>
<dbReference type="InterPro" id="IPR008978">
    <property type="entry name" value="HSP20-like_chaperone"/>
</dbReference>
<protein>
    <recommendedName>
        <fullName evidence="8">arsenite-transporting ATPase</fullName>
        <ecNumber evidence="8">7.3.2.7</ecNumber>
    </recommendedName>
</protein>
<dbReference type="AlphaFoldDB" id="A0A2N7PLG1"/>
<dbReference type="NCBIfam" id="TIGR00345">
    <property type="entry name" value="GET3_arsA_TRC40"/>
    <property type="match status" value="1"/>
</dbReference>
<gene>
    <name evidence="11" type="ORF">C0197_00340</name>
</gene>
<comment type="caution">
    <text evidence="11">The sequence shown here is derived from an EMBL/GenBank/DDBJ whole genome shotgun (WGS) entry which is preliminary data.</text>
</comment>
<dbReference type="InterPro" id="IPR025723">
    <property type="entry name" value="ArsA/GET3_ATPase-like"/>
</dbReference>
<evidence type="ECO:0000256" key="7">
    <source>
        <dbReference type="ARBA" id="ARBA00059736"/>
    </source>
</evidence>
<dbReference type="PANTHER" id="PTHR10803:SF3">
    <property type="entry name" value="ATPASE GET3"/>
    <property type="match status" value="1"/>
</dbReference>
<dbReference type="InterPro" id="IPR040612">
    <property type="entry name" value="ArsA_HSP20-like"/>
</dbReference>
<accession>A0A2N7PLG1</accession>
<evidence type="ECO:0000256" key="1">
    <source>
        <dbReference type="ARBA" id="ARBA00011040"/>
    </source>
</evidence>
<comment type="function">
    <text evidence="7">Anion-transporting ATPase. Catalyzes the extrusion of arsenite.</text>
</comment>
<evidence type="ECO:0000259" key="9">
    <source>
        <dbReference type="Pfam" id="PF02374"/>
    </source>
</evidence>
<comment type="catalytic activity">
    <reaction evidence="6">
        <text>arsenite(in) + ATP + H2O = arsenite(out) + ADP + phosphate + H(+)</text>
        <dbReference type="Rhea" id="RHEA:11348"/>
        <dbReference type="ChEBI" id="CHEBI:15377"/>
        <dbReference type="ChEBI" id="CHEBI:15378"/>
        <dbReference type="ChEBI" id="CHEBI:29242"/>
        <dbReference type="ChEBI" id="CHEBI:30616"/>
        <dbReference type="ChEBI" id="CHEBI:43474"/>
        <dbReference type="ChEBI" id="CHEBI:456216"/>
        <dbReference type="EC" id="7.3.2.7"/>
    </reaction>
</comment>
<dbReference type="Pfam" id="PF17886">
    <property type="entry name" value="ArsA_HSP20"/>
    <property type="match status" value="1"/>
</dbReference>
<dbReference type="InterPro" id="IPR027417">
    <property type="entry name" value="P-loop_NTPase"/>
</dbReference>
<keyword evidence="3" id="KW-0067">ATP-binding</keyword>
<sequence>MRRIILFTGKGGVGKTTISAATAAFLSELGKKVLVVSVDPAHSLSDVLERELSPEPLKIDKNLYAQEIDVYFSVEKFWGKLKDYLKSLLRWQGVDNIVADELAILPGMEEVCAFLWINKHYEEGEYEVIVVDSAPTGETLRFLSLPDAASWWITKILPLQRKVMRFIRPAAKMVSDMPLPEEETYDALEDLFRQVYNLYHLLQNPEISSIRLVTNPEKMVLRETEKAYTYLHLFGFNVDALFLNRVPKEDSPFYEYQRTYVERILKTFEPTPVFLIPHFEREILGLENLKEFGRAIYREKDPSLVFYKDKPFEILERDGKCYLRLYLKDIPEEMPDIVRKEDDLIIKIRNFKKHFFLPRSLINKVIEGAKIKGQILEIVFSS</sequence>